<evidence type="ECO:0000313" key="1">
    <source>
        <dbReference type="EMBL" id="GAF79100.1"/>
    </source>
</evidence>
<organism evidence="1">
    <name type="scientific">marine sediment metagenome</name>
    <dbReference type="NCBI Taxonomy" id="412755"/>
    <lineage>
        <taxon>unclassified sequences</taxon>
        <taxon>metagenomes</taxon>
        <taxon>ecological metagenomes</taxon>
    </lineage>
</organism>
<proteinExistence type="predicted"/>
<protein>
    <submittedName>
        <fullName evidence="1">Uncharacterized protein</fullName>
    </submittedName>
</protein>
<accession>X0TSI7</accession>
<reference evidence="1" key="1">
    <citation type="journal article" date="2014" name="Front. Microbiol.">
        <title>High frequency of phylogenetically diverse reductive dehalogenase-homologous genes in deep subseafloor sedimentary metagenomes.</title>
        <authorList>
            <person name="Kawai M."/>
            <person name="Futagami T."/>
            <person name="Toyoda A."/>
            <person name="Takaki Y."/>
            <person name="Nishi S."/>
            <person name="Hori S."/>
            <person name="Arai W."/>
            <person name="Tsubouchi T."/>
            <person name="Morono Y."/>
            <person name="Uchiyama I."/>
            <person name="Ito T."/>
            <person name="Fujiyama A."/>
            <person name="Inagaki F."/>
            <person name="Takami H."/>
        </authorList>
    </citation>
    <scope>NUCLEOTIDE SEQUENCE</scope>
    <source>
        <strain evidence="1">Expedition CK06-06</strain>
    </source>
</reference>
<feature type="non-terminal residue" evidence="1">
    <location>
        <position position="1"/>
    </location>
</feature>
<dbReference type="AlphaFoldDB" id="X0TSI7"/>
<dbReference type="EMBL" id="BARS01005813">
    <property type="protein sequence ID" value="GAF79100.1"/>
    <property type="molecule type" value="Genomic_DNA"/>
</dbReference>
<sequence>LILVRVPREVWTREGIKTLRMKKERSLNEYRQEKTYGYVQENIGQTDKVNKKINEIMHTSHEKLNYGTSSEKQIAIGSIQLINEIHKLTIDISNDQELGKNIRKIFGLK</sequence>
<comment type="caution">
    <text evidence="1">The sequence shown here is derived from an EMBL/GenBank/DDBJ whole genome shotgun (WGS) entry which is preliminary data.</text>
</comment>
<gene>
    <name evidence="1" type="ORF">S01H1_11408</name>
</gene>
<name>X0TSI7_9ZZZZ</name>